<dbReference type="RefSeq" id="XP_028514267.1">
    <property type="nucleotide sequence ID" value="XM_028658466.1"/>
</dbReference>
<keyword evidence="3" id="KW-1185">Reference proteome</keyword>
<dbReference type="Proteomes" id="UP000887567">
    <property type="component" value="Unplaced"/>
</dbReference>
<protein>
    <submittedName>
        <fullName evidence="2">Uncharacterized protein</fullName>
    </submittedName>
</protein>
<organism evidence="2 3">
    <name type="scientific">Exaiptasia diaphana</name>
    <name type="common">Tropical sea anemone</name>
    <name type="synonym">Aiptasia pulchella</name>
    <dbReference type="NCBI Taxonomy" id="2652724"/>
    <lineage>
        <taxon>Eukaryota</taxon>
        <taxon>Metazoa</taxon>
        <taxon>Cnidaria</taxon>
        <taxon>Anthozoa</taxon>
        <taxon>Hexacorallia</taxon>
        <taxon>Actiniaria</taxon>
        <taxon>Aiptasiidae</taxon>
        <taxon>Exaiptasia</taxon>
    </lineage>
</organism>
<evidence type="ECO:0000313" key="2">
    <source>
        <dbReference type="EnsemblMetazoa" id="XP_028514267.1"/>
    </source>
</evidence>
<evidence type="ECO:0000313" key="3">
    <source>
        <dbReference type="Proteomes" id="UP000887567"/>
    </source>
</evidence>
<proteinExistence type="predicted"/>
<reference evidence="2" key="1">
    <citation type="submission" date="2022-11" db="UniProtKB">
        <authorList>
            <consortium name="EnsemblMetazoa"/>
        </authorList>
    </citation>
    <scope>IDENTIFICATION</scope>
</reference>
<dbReference type="OrthoDB" id="10640960at2759"/>
<dbReference type="AlphaFoldDB" id="A0A913YIC6"/>
<evidence type="ECO:0000256" key="1">
    <source>
        <dbReference type="SAM" id="Coils"/>
    </source>
</evidence>
<dbReference type="EnsemblMetazoa" id="XM_028658466.1">
    <property type="protein sequence ID" value="XP_028514267.1"/>
    <property type="gene ID" value="LOC114574840"/>
</dbReference>
<dbReference type="KEGG" id="epa:114574840"/>
<feature type="coiled-coil region" evidence="1">
    <location>
        <begin position="479"/>
        <end position="506"/>
    </location>
</feature>
<name>A0A913YIC6_EXADI</name>
<feature type="coiled-coil region" evidence="1">
    <location>
        <begin position="314"/>
        <end position="422"/>
    </location>
</feature>
<sequence length="523" mass="60106">MTSWKPQTIGHEEAIRGLIHSTRPSIIDLSCSTKGSEVGMTSIFQKEQELHALQKALNLPQTASYSTTLHQLKPAQLNSTFIPPYSQHARAVAETKLDTESDMSRTLDLSHLGTSRNKNTDSVMYGKPYSLNGPRNFDQLSTVSGMHGNFQQPNEFKNFDHMKTETTVNGAHGLVQGQRNACITKPFDGEIYNTSNIPIKINQEFDKSECRWTESSHFLPKQEMQHSETLKLHQNHLTNALQSGSNGYSYVMRTPRYHFDDTEILLEKIKEAYKIIEHQKHALAKSENEIIALHRHQEMLELNQEVSLQEITTLKLENQNMDKMKSENTKKREALLERINKLDQDFKELSVSHNALLIECKKREGDFLQSDLKLNALEAYNNNLQQDNTRMLKECEMAKQQVSEIMAENRRMQMEVQKARGETALALQDKQSIAIENTSLQSASSEMNKQLVTVKSSKDKLRQEFEKLHMEYNVKCNRVSLLEEEVKQQQETLEVLQQELEQSFQREARKSAMENHLLNVVGM</sequence>
<accession>A0A913YIC6</accession>
<keyword evidence="1" id="KW-0175">Coiled coil</keyword>
<dbReference type="GeneID" id="114574840"/>